<accession>A0A212QQC1</accession>
<keyword evidence="4" id="KW-1185">Reference proteome</keyword>
<reference evidence="3 4" key="1">
    <citation type="submission" date="2017-06" db="EMBL/GenBank/DDBJ databases">
        <authorList>
            <person name="Kim H.J."/>
            <person name="Triplett B.A."/>
        </authorList>
    </citation>
    <scope>NUCLEOTIDE SEQUENCE [LARGE SCALE GENOMIC DNA]</scope>
    <source>
        <strain evidence="3 4">B29T1</strain>
    </source>
</reference>
<feature type="compositionally biased region" description="Gly residues" evidence="1">
    <location>
        <begin position="105"/>
        <end position="117"/>
    </location>
</feature>
<evidence type="ECO:0000256" key="1">
    <source>
        <dbReference type="SAM" id="MobiDB-lite"/>
    </source>
</evidence>
<proteinExistence type="predicted"/>
<evidence type="ECO:0000313" key="4">
    <source>
        <dbReference type="Proteomes" id="UP000197065"/>
    </source>
</evidence>
<dbReference type="RefSeq" id="WP_088560107.1">
    <property type="nucleotide sequence ID" value="NZ_FYEH01000002.1"/>
</dbReference>
<feature type="compositionally biased region" description="Basic and acidic residues" evidence="1">
    <location>
        <begin position="40"/>
        <end position="61"/>
    </location>
</feature>
<dbReference type="EMBL" id="FYEH01000002">
    <property type="protein sequence ID" value="SNB61471.1"/>
    <property type="molecule type" value="Genomic_DNA"/>
</dbReference>
<evidence type="ECO:0000313" key="3">
    <source>
        <dbReference type="EMBL" id="SNB61471.1"/>
    </source>
</evidence>
<feature type="region of interest" description="Disordered" evidence="1">
    <location>
        <begin position="40"/>
        <end position="136"/>
    </location>
</feature>
<sequence>MRHHLKVLILLGGLLGPVCLPASAESLRLDGIHAAHDSRWPHDWRPVNDRRDGRSRNDRLGGHSHGRRGRERGGGFDGWNDRRHDSRGQGWGGSRGWGRPRGWSGNDGGWSRPGGPGFRHFDRGGFFFRPRPDGQI</sequence>
<feature type="compositionally biased region" description="Basic and acidic residues" evidence="1">
    <location>
        <begin position="71"/>
        <end position="87"/>
    </location>
</feature>
<protein>
    <submittedName>
        <fullName evidence="3">Uncharacterized protein</fullName>
    </submittedName>
</protein>
<gene>
    <name evidence="3" type="ORF">SAMN07250955_102258</name>
</gene>
<evidence type="ECO:0000256" key="2">
    <source>
        <dbReference type="SAM" id="SignalP"/>
    </source>
</evidence>
<name>A0A212QQC1_9PROT</name>
<feature type="chain" id="PRO_5013233703" evidence="2">
    <location>
        <begin position="25"/>
        <end position="136"/>
    </location>
</feature>
<dbReference type="Proteomes" id="UP000197065">
    <property type="component" value="Unassembled WGS sequence"/>
</dbReference>
<keyword evidence="2" id="KW-0732">Signal</keyword>
<feature type="compositionally biased region" description="Low complexity" evidence="1">
    <location>
        <begin position="124"/>
        <end position="136"/>
    </location>
</feature>
<feature type="signal peptide" evidence="2">
    <location>
        <begin position="1"/>
        <end position="24"/>
    </location>
</feature>
<dbReference type="AlphaFoldDB" id="A0A212QQC1"/>
<organism evidence="3 4">
    <name type="scientific">Arboricoccus pini</name>
    <dbReference type="NCBI Taxonomy" id="1963835"/>
    <lineage>
        <taxon>Bacteria</taxon>
        <taxon>Pseudomonadati</taxon>
        <taxon>Pseudomonadota</taxon>
        <taxon>Alphaproteobacteria</taxon>
        <taxon>Geminicoccales</taxon>
        <taxon>Geminicoccaceae</taxon>
        <taxon>Arboricoccus</taxon>
    </lineage>
</organism>